<keyword evidence="2" id="KW-0812">Transmembrane</keyword>
<sequence length="104" mass="11720">MEQNKKILIGVIIAIIVIICGYFGYNYYFKKEAGEPPVSEILTAQETERESILKSLTAPEGKTEFTEEDLMILKNLSAPLKPKTTSNITDEERQRILESLSAPK</sequence>
<accession>A0A1F5C8S3</accession>
<evidence type="ECO:0000313" key="3">
    <source>
        <dbReference type="EMBL" id="OGD39240.1"/>
    </source>
</evidence>
<protein>
    <submittedName>
        <fullName evidence="3">Uncharacterized protein</fullName>
    </submittedName>
</protein>
<organism evidence="3 4">
    <name type="scientific">Candidatus Azambacteria bacterium RIFCSPLOWO2_01_FULL_37_9</name>
    <dbReference type="NCBI Taxonomy" id="1797297"/>
    <lineage>
        <taxon>Bacteria</taxon>
        <taxon>Candidatus Azamiibacteriota</taxon>
    </lineage>
</organism>
<evidence type="ECO:0000256" key="2">
    <source>
        <dbReference type="SAM" id="Phobius"/>
    </source>
</evidence>
<evidence type="ECO:0000313" key="4">
    <source>
        <dbReference type="Proteomes" id="UP000177947"/>
    </source>
</evidence>
<reference evidence="3 4" key="1">
    <citation type="journal article" date="2016" name="Nat. Commun.">
        <title>Thousands of microbial genomes shed light on interconnected biogeochemical processes in an aquifer system.</title>
        <authorList>
            <person name="Anantharaman K."/>
            <person name="Brown C.T."/>
            <person name="Hug L.A."/>
            <person name="Sharon I."/>
            <person name="Castelle C.J."/>
            <person name="Probst A.J."/>
            <person name="Thomas B.C."/>
            <person name="Singh A."/>
            <person name="Wilkins M.J."/>
            <person name="Karaoz U."/>
            <person name="Brodie E.L."/>
            <person name="Williams K.H."/>
            <person name="Hubbard S.S."/>
            <person name="Banfield J.F."/>
        </authorList>
    </citation>
    <scope>NUCLEOTIDE SEQUENCE [LARGE SCALE GENOMIC DNA]</scope>
</reference>
<proteinExistence type="predicted"/>
<evidence type="ECO:0000256" key="1">
    <source>
        <dbReference type="SAM" id="MobiDB-lite"/>
    </source>
</evidence>
<dbReference type="AlphaFoldDB" id="A0A1F5C8S3"/>
<name>A0A1F5C8S3_9BACT</name>
<keyword evidence="2" id="KW-1133">Transmembrane helix</keyword>
<feature type="region of interest" description="Disordered" evidence="1">
    <location>
        <begin position="83"/>
        <end position="104"/>
    </location>
</feature>
<feature type="transmembrane region" description="Helical" evidence="2">
    <location>
        <begin position="7"/>
        <end position="28"/>
    </location>
</feature>
<keyword evidence="2" id="KW-0472">Membrane</keyword>
<comment type="caution">
    <text evidence="3">The sequence shown here is derived from an EMBL/GenBank/DDBJ whole genome shotgun (WGS) entry which is preliminary data.</text>
</comment>
<dbReference type="Proteomes" id="UP000177947">
    <property type="component" value="Unassembled WGS sequence"/>
</dbReference>
<dbReference type="EMBL" id="MEYQ01000012">
    <property type="protein sequence ID" value="OGD39240.1"/>
    <property type="molecule type" value="Genomic_DNA"/>
</dbReference>
<gene>
    <name evidence="3" type="ORF">A2907_02745</name>
</gene>